<feature type="domain" description="DUF202" evidence="8">
    <location>
        <begin position="177"/>
        <end position="274"/>
    </location>
</feature>
<evidence type="ECO:0000256" key="7">
    <source>
        <dbReference type="SAM" id="Phobius"/>
    </source>
</evidence>
<evidence type="ECO:0000313" key="10">
    <source>
        <dbReference type="Proteomes" id="UP000246740"/>
    </source>
</evidence>
<keyword evidence="3 7" id="KW-0812">Transmembrane</keyword>
<dbReference type="InterPro" id="IPR052053">
    <property type="entry name" value="IM_YidH-like"/>
</dbReference>
<evidence type="ECO:0000259" key="8">
    <source>
        <dbReference type="Pfam" id="PF02656"/>
    </source>
</evidence>
<evidence type="ECO:0000256" key="1">
    <source>
        <dbReference type="ARBA" id="ARBA00004651"/>
    </source>
</evidence>
<evidence type="ECO:0000313" key="9">
    <source>
        <dbReference type="EMBL" id="PWY98119.1"/>
    </source>
</evidence>
<evidence type="ECO:0000256" key="4">
    <source>
        <dbReference type="ARBA" id="ARBA00022989"/>
    </source>
</evidence>
<sequence>MSNPNKTLQRINTGLTDASGQGPRSSGSRLSLHIPNAYPRGLSPRSPSGSAASSRQVSRAGSPTRGTAADAESSRATRSTAFAAVKGNEPSTDSESEDRAVFHPPRRTSTFRRDGSLLIVSQTEGAIAEHPAGSDAVGQGHGEPVLVPSESLHPVVVPFRKVVSFFSTRHTSASSARDFLARERNFFLWIRLSTLLAVLSASLVLQLKLPNSPSTASRDDPHHRHDQPRKRHPYEPVGTFDELPLASRAFAGIFLALSLLALMTGLVDYLGAERELEKEQVDFDETEGSFQNDGHTKHFVHAVMLVIGAGIVAAALWLIVS</sequence>
<gene>
    <name evidence="9" type="ORF">BCV70DRAFT_180106</name>
</gene>
<dbReference type="InterPro" id="IPR003807">
    <property type="entry name" value="DUF202"/>
</dbReference>
<comment type="subcellular location">
    <subcellularLocation>
        <location evidence="1">Cell membrane</location>
        <topology evidence="1">Multi-pass membrane protein</topology>
    </subcellularLocation>
</comment>
<dbReference type="AlphaFoldDB" id="A0A317XJZ1"/>
<keyword evidence="10" id="KW-1185">Reference proteome</keyword>
<organism evidence="9 10">
    <name type="scientific">Testicularia cyperi</name>
    <dbReference type="NCBI Taxonomy" id="1882483"/>
    <lineage>
        <taxon>Eukaryota</taxon>
        <taxon>Fungi</taxon>
        <taxon>Dikarya</taxon>
        <taxon>Basidiomycota</taxon>
        <taxon>Ustilaginomycotina</taxon>
        <taxon>Ustilaginomycetes</taxon>
        <taxon>Ustilaginales</taxon>
        <taxon>Anthracoideaceae</taxon>
        <taxon>Testicularia</taxon>
    </lineage>
</organism>
<feature type="transmembrane region" description="Helical" evidence="7">
    <location>
        <begin position="186"/>
        <end position="205"/>
    </location>
</feature>
<feature type="transmembrane region" description="Helical" evidence="7">
    <location>
        <begin position="249"/>
        <end position="270"/>
    </location>
</feature>
<dbReference type="GO" id="GO:0005886">
    <property type="term" value="C:plasma membrane"/>
    <property type="evidence" value="ECO:0007669"/>
    <property type="project" value="UniProtKB-SubCell"/>
</dbReference>
<feature type="region of interest" description="Disordered" evidence="6">
    <location>
        <begin position="211"/>
        <end position="235"/>
    </location>
</feature>
<feature type="compositionally biased region" description="Low complexity" evidence="6">
    <location>
        <begin position="39"/>
        <end position="84"/>
    </location>
</feature>
<evidence type="ECO:0000256" key="3">
    <source>
        <dbReference type="ARBA" id="ARBA00022692"/>
    </source>
</evidence>
<dbReference type="Pfam" id="PF02656">
    <property type="entry name" value="DUF202"/>
    <property type="match status" value="1"/>
</dbReference>
<dbReference type="OrthoDB" id="199599at2759"/>
<feature type="transmembrane region" description="Helical" evidence="7">
    <location>
        <begin position="299"/>
        <end position="320"/>
    </location>
</feature>
<dbReference type="EMBL" id="KZ819200">
    <property type="protein sequence ID" value="PWY98119.1"/>
    <property type="molecule type" value="Genomic_DNA"/>
</dbReference>
<evidence type="ECO:0000256" key="6">
    <source>
        <dbReference type="SAM" id="MobiDB-lite"/>
    </source>
</evidence>
<keyword evidence="2" id="KW-1003">Cell membrane</keyword>
<accession>A0A317XJZ1</accession>
<reference evidence="9 10" key="1">
    <citation type="journal article" date="2018" name="Mol. Biol. Evol.">
        <title>Broad Genomic Sampling Reveals a Smut Pathogenic Ancestry of the Fungal Clade Ustilaginomycotina.</title>
        <authorList>
            <person name="Kijpornyongpan T."/>
            <person name="Mondo S.J."/>
            <person name="Barry K."/>
            <person name="Sandor L."/>
            <person name="Lee J."/>
            <person name="Lipzen A."/>
            <person name="Pangilinan J."/>
            <person name="LaButti K."/>
            <person name="Hainaut M."/>
            <person name="Henrissat B."/>
            <person name="Grigoriev I.V."/>
            <person name="Spatafora J.W."/>
            <person name="Aime M.C."/>
        </authorList>
    </citation>
    <scope>NUCLEOTIDE SEQUENCE [LARGE SCALE GENOMIC DNA]</scope>
    <source>
        <strain evidence="9 10">MCA 3645</strain>
    </source>
</reference>
<dbReference type="PANTHER" id="PTHR34187">
    <property type="entry name" value="FGR18P"/>
    <property type="match status" value="1"/>
</dbReference>
<evidence type="ECO:0000256" key="5">
    <source>
        <dbReference type="ARBA" id="ARBA00023136"/>
    </source>
</evidence>
<feature type="compositionally biased region" description="Polar residues" evidence="6">
    <location>
        <begin position="1"/>
        <end position="29"/>
    </location>
</feature>
<keyword evidence="5 7" id="KW-0472">Membrane</keyword>
<feature type="region of interest" description="Disordered" evidence="6">
    <location>
        <begin position="1"/>
        <end position="113"/>
    </location>
</feature>
<keyword evidence="4 7" id="KW-1133">Transmembrane helix</keyword>
<protein>
    <recommendedName>
        <fullName evidence="8">DUF202 domain-containing protein</fullName>
    </recommendedName>
</protein>
<dbReference type="Proteomes" id="UP000246740">
    <property type="component" value="Unassembled WGS sequence"/>
</dbReference>
<dbReference type="InParanoid" id="A0A317XJZ1"/>
<name>A0A317XJZ1_9BASI</name>
<proteinExistence type="predicted"/>
<evidence type="ECO:0000256" key="2">
    <source>
        <dbReference type="ARBA" id="ARBA00022475"/>
    </source>
</evidence>
<dbReference type="PANTHER" id="PTHR34187:SF2">
    <property type="entry name" value="DUF202 DOMAIN-CONTAINING PROTEIN"/>
    <property type="match status" value="1"/>
</dbReference>